<dbReference type="PANTHER" id="PTHR33393:SF13">
    <property type="entry name" value="PGA BIOSYNTHESIS PROTEIN CAPA"/>
    <property type="match status" value="1"/>
</dbReference>
<dbReference type="PANTHER" id="PTHR33393">
    <property type="entry name" value="POLYGLUTAMINE SYNTHESIS ACCESSORY PROTEIN RV0574C-RELATED"/>
    <property type="match status" value="1"/>
</dbReference>
<dbReference type="AlphaFoldDB" id="A0A412WSH3"/>
<sequence length="378" mass="43063">MISLLVAGDFVPSARTVGLVCNREEKLLFGEFISVFRQTDYNIVNLECPVVLNDKTGGIEKSGPHLKAGRKAVEILKKSGFQLVTLANNHFYDYGDKGVADTLETCRSLGMDTVGGGMSLQDASQIFYKKIQDKTFAFINVCENEFSIASESHGGSNPLNPIDNYYQIQEAGQNADYVIVVVHGGHEGYRLPSPRMQQTYRFFVDAGACVVIGHHTHCYSGYEIYHGAPIFYSLGNFSFDHNKIDKKWNEGYAVLLKIGEDKLEFEIIPYVQGDEQAGVRIMSVREKQVFDESIRQLNRIIADSRLLADEFHRFCLSRERSLYSYFEPYSNKYLIGLFIRHLLPSFFNRKNLLIRLNMIRCEAHRDLLITSLKNLFEK</sequence>
<comment type="similarity">
    <text evidence="1">Belongs to the CapA family.</text>
</comment>
<evidence type="ECO:0000256" key="1">
    <source>
        <dbReference type="ARBA" id="ARBA00005662"/>
    </source>
</evidence>
<organism evidence="3 4">
    <name type="scientific">Odoribacter splanchnicus</name>
    <dbReference type="NCBI Taxonomy" id="28118"/>
    <lineage>
        <taxon>Bacteria</taxon>
        <taxon>Pseudomonadati</taxon>
        <taxon>Bacteroidota</taxon>
        <taxon>Bacteroidia</taxon>
        <taxon>Bacteroidales</taxon>
        <taxon>Odoribacteraceae</taxon>
        <taxon>Odoribacter</taxon>
    </lineage>
</organism>
<dbReference type="InterPro" id="IPR019079">
    <property type="entry name" value="Capsule_synth_CapA"/>
</dbReference>
<proteinExistence type="inferred from homology"/>
<dbReference type="Pfam" id="PF09587">
    <property type="entry name" value="PGA_cap"/>
    <property type="match status" value="1"/>
</dbReference>
<dbReference type="SUPFAM" id="SSF56300">
    <property type="entry name" value="Metallo-dependent phosphatases"/>
    <property type="match status" value="1"/>
</dbReference>
<gene>
    <name evidence="3" type="ORF">DWW24_01800</name>
</gene>
<accession>A0A412WSH3</accession>
<protein>
    <submittedName>
        <fullName evidence="3">CapA family protein</fullName>
    </submittedName>
</protein>
<comment type="caution">
    <text evidence="3">The sequence shown here is derived from an EMBL/GenBank/DDBJ whole genome shotgun (WGS) entry which is preliminary data.</text>
</comment>
<evidence type="ECO:0000313" key="4">
    <source>
        <dbReference type="Proteomes" id="UP000283426"/>
    </source>
</evidence>
<dbReference type="EMBL" id="QRYW01000003">
    <property type="protein sequence ID" value="RGV30165.1"/>
    <property type="molecule type" value="Genomic_DNA"/>
</dbReference>
<dbReference type="InterPro" id="IPR052169">
    <property type="entry name" value="CW_Biosynth-Accessory"/>
</dbReference>
<dbReference type="CDD" id="cd07381">
    <property type="entry name" value="MPP_CapA"/>
    <property type="match status" value="1"/>
</dbReference>
<dbReference type="SMART" id="SM00854">
    <property type="entry name" value="PGA_cap"/>
    <property type="match status" value="1"/>
</dbReference>
<dbReference type="RefSeq" id="WP_118107128.1">
    <property type="nucleotide sequence ID" value="NZ_QRYW01000003.1"/>
</dbReference>
<dbReference type="Gene3D" id="3.60.21.10">
    <property type="match status" value="1"/>
</dbReference>
<feature type="domain" description="Capsule synthesis protein CapA" evidence="2">
    <location>
        <begin position="3"/>
        <end position="241"/>
    </location>
</feature>
<reference evidence="3 4" key="1">
    <citation type="submission" date="2018-08" db="EMBL/GenBank/DDBJ databases">
        <title>A genome reference for cultivated species of the human gut microbiota.</title>
        <authorList>
            <person name="Zou Y."/>
            <person name="Xue W."/>
            <person name="Luo G."/>
        </authorList>
    </citation>
    <scope>NUCLEOTIDE SEQUENCE [LARGE SCALE GENOMIC DNA]</scope>
    <source>
        <strain evidence="3 4">AF14-6AC</strain>
    </source>
</reference>
<dbReference type="InterPro" id="IPR029052">
    <property type="entry name" value="Metallo-depent_PP-like"/>
</dbReference>
<evidence type="ECO:0000259" key="2">
    <source>
        <dbReference type="SMART" id="SM00854"/>
    </source>
</evidence>
<name>A0A412WSH3_9BACT</name>
<evidence type="ECO:0000313" key="3">
    <source>
        <dbReference type="EMBL" id="RGV30165.1"/>
    </source>
</evidence>
<dbReference type="Proteomes" id="UP000283426">
    <property type="component" value="Unassembled WGS sequence"/>
</dbReference>